<organism evidence="1 2">
    <name type="scientific">Companilactobacillus heilongjiangensis</name>
    <dbReference type="NCBI Taxonomy" id="1074467"/>
    <lineage>
        <taxon>Bacteria</taxon>
        <taxon>Bacillati</taxon>
        <taxon>Bacillota</taxon>
        <taxon>Bacilli</taxon>
        <taxon>Lactobacillales</taxon>
        <taxon>Lactobacillaceae</taxon>
        <taxon>Companilactobacillus</taxon>
    </lineage>
</organism>
<dbReference type="KEGG" id="lhi:JP39_09145"/>
<dbReference type="GO" id="GO:0016853">
    <property type="term" value="F:isomerase activity"/>
    <property type="evidence" value="ECO:0007669"/>
    <property type="project" value="UniProtKB-KW"/>
</dbReference>
<proteinExistence type="predicted"/>
<dbReference type="RefSeq" id="WP_041501511.1">
    <property type="nucleotide sequence ID" value="NZ_BJDV01000010.1"/>
</dbReference>
<dbReference type="STRING" id="1074467.JP39_09145"/>
<name>A0A0K2LE09_9LACO</name>
<dbReference type="OrthoDB" id="8080938at2"/>
<reference evidence="1 2" key="1">
    <citation type="submission" date="2015-08" db="EMBL/GenBank/DDBJ databases">
        <title>Genomic sequence of Lactobacillus heilongjiangensis DSM 28069, isolated from Chinese traditional pickle.</title>
        <authorList>
            <person name="Jiang X."/>
            <person name="Zheng B."/>
            <person name="Cheng H."/>
        </authorList>
    </citation>
    <scope>NUCLEOTIDE SEQUENCE [LARGE SCALE GENOMIC DNA]</scope>
    <source>
        <strain evidence="1 2">DSM 28069</strain>
    </source>
</reference>
<dbReference type="AlphaFoldDB" id="A0A0K2LE09"/>
<dbReference type="EMBL" id="CP012559">
    <property type="protein sequence ID" value="ALB29505.1"/>
    <property type="molecule type" value="Genomic_DNA"/>
</dbReference>
<accession>A0A0K2LE09</accession>
<keyword evidence="2" id="KW-1185">Reference proteome</keyword>
<protein>
    <submittedName>
        <fullName evidence="1">Ketosteroid isomerase</fullName>
    </submittedName>
</protein>
<evidence type="ECO:0000313" key="1">
    <source>
        <dbReference type="EMBL" id="ALB29505.1"/>
    </source>
</evidence>
<dbReference type="SUPFAM" id="SSF54427">
    <property type="entry name" value="NTF2-like"/>
    <property type="match status" value="1"/>
</dbReference>
<dbReference type="Proteomes" id="UP000061546">
    <property type="component" value="Chromosome"/>
</dbReference>
<evidence type="ECO:0000313" key="2">
    <source>
        <dbReference type="Proteomes" id="UP000061546"/>
    </source>
</evidence>
<keyword evidence="1" id="KW-0413">Isomerase</keyword>
<dbReference type="Gene3D" id="3.10.450.50">
    <property type="match status" value="1"/>
</dbReference>
<sequence length="109" mass="11888">MDTNLPVAITNFIKATNNADSTGFVNLFTNDAVLNDWGTEYNGPAEIAKWNQTDNIGKKSHFELVDAKQNPDDSWIVNLEVSGNGFNGTSPFKMLVMGDQLKGVQILPG</sequence>
<dbReference type="InterPro" id="IPR032710">
    <property type="entry name" value="NTF2-like_dom_sf"/>
</dbReference>
<gene>
    <name evidence="1" type="ORF">JP39_09145</name>
</gene>